<dbReference type="SUPFAM" id="SSF52540">
    <property type="entry name" value="P-loop containing nucleoside triphosphate hydrolases"/>
    <property type="match status" value="1"/>
</dbReference>
<evidence type="ECO:0000259" key="6">
    <source>
        <dbReference type="PROSITE" id="PS50893"/>
    </source>
</evidence>
<dbReference type="Pfam" id="PF00005">
    <property type="entry name" value="ABC_tran"/>
    <property type="match status" value="1"/>
</dbReference>
<dbReference type="InterPro" id="IPR003593">
    <property type="entry name" value="AAA+_ATPase"/>
</dbReference>
<dbReference type="InterPro" id="IPR013563">
    <property type="entry name" value="Oligopep_ABC_C"/>
</dbReference>
<gene>
    <name evidence="7" type="ORF">SAMN06265355_107240</name>
</gene>
<protein>
    <submittedName>
        <fullName evidence="7">Peptide/nickel transport system ATP-binding protein/oligopeptide transport system ATP-binding protein</fullName>
    </submittedName>
</protein>
<evidence type="ECO:0000313" key="7">
    <source>
        <dbReference type="EMBL" id="SNR82663.1"/>
    </source>
</evidence>
<dbReference type="AlphaFoldDB" id="A0A238ZIX5"/>
<keyword evidence="3" id="KW-0547">Nucleotide-binding</keyword>
<dbReference type="GO" id="GO:0005524">
    <property type="term" value="F:ATP binding"/>
    <property type="evidence" value="ECO:0007669"/>
    <property type="project" value="UniProtKB-KW"/>
</dbReference>
<evidence type="ECO:0000256" key="5">
    <source>
        <dbReference type="SAM" id="MobiDB-lite"/>
    </source>
</evidence>
<dbReference type="PANTHER" id="PTHR43776">
    <property type="entry name" value="TRANSPORT ATP-BINDING PROTEIN"/>
    <property type="match status" value="1"/>
</dbReference>
<dbReference type="SMART" id="SM00382">
    <property type="entry name" value="AAA"/>
    <property type="match status" value="1"/>
</dbReference>
<accession>A0A238ZIX5</accession>
<dbReference type="PROSITE" id="PS50893">
    <property type="entry name" value="ABC_TRANSPORTER_2"/>
    <property type="match status" value="1"/>
</dbReference>
<evidence type="ECO:0000256" key="2">
    <source>
        <dbReference type="ARBA" id="ARBA00022448"/>
    </source>
</evidence>
<evidence type="ECO:0000256" key="1">
    <source>
        <dbReference type="ARBA" id="ARBA00005417"/>
    </source>
</evidence>
<dbReference type="Gene3D" id="3.40.50.300">
    <property type="entry name" value="P-loop containing nucleotide triphosphate hydrolases"/>
    <property type="match status" value="1"/>
</dbReference>
<feature type="compositionally biased region" description="Basic and acidic residues" evidence="5">
    <location>
        <begin position="16"/>
        <end position="28"/>
    </location>
</feature>
<dbReference type="GO" id="GO:0016887">
    <property type="term" value="F:ATP hydrolysis activity"/>
    <property type="evidence" value="ECO:0007669"/>
    <property type="project" value="InterPro"/>
</dbReference>
<keyword evidence="2" id="KW-0813">Transport</keyword>
<evidence type="ECO:0000256" key="4">
    <source>
        <dbReference type="ARBA" id="ARBA00022840"/>
    </source>
</evidence>
<dbReference type="InterPro" id="IPR027417">
    <property type="entry name" value="P-loop_NTPase"/>
</dbReference>
<dbReference type="InterPro" id="IPR003439">
    <property type="entry name" value="ABC_transporter-like_ATP-bd"/>
</dbReference>
<dbReference type="NCBIfam" id="TIGR01727">
    <property type="entry name" value="oligo_HPY"/>
    <property type="match status" value="1"/>
</dbReference>
<dbReference type="GO" id="GO:0015833">
    <property type="term" value="P:peptide transport"/>
    <property type="evidence" value="ECO:0007669"/>
    <property type="project" value="InterPro"/>
</dbReference>
<dbReference type="PROSITE" id="PS00211">
    <property type="entry name" value="ABC_TRANSPORTER_1"/>
    <property type="match status" value="1"/>
</dbReference>
<proteinExistence type="inferred from homology"/>
<sequence>MTSTGGNETVNTTKTPADETRPAAETRPVRDGEPLLEVENLGKHFPVTAGLLRRQVAAVKAVDGVSFSVRKGETLGLVGESGCGKSTTGRMIMRLLEPSFGKITFEGQDITKMSQGRLRPLRRDIQMIFQDPYSSLNPRKTVGAIVGAPFRLQNIEAKEGVKKAVQEILELVGLNPEHYNRYPHEFSGGQRQRIGIARTLALKPKLIVADEPVSALDVSVQAQVVNLLEDLQNELDLTYVVIAHDLSVVRHISDRVAVMYLGKLVELADRADLYERPMHPYTNALLSAVPIPDPSERGDRKRIRLQGDVPSPLDPPPACRFHTRCWKAQDICKQVEPPLVELSPGHLAACHFPENTTVSATDAVAKAAVAPVVPAADPAPADDPEPAE</sequence>
<dbReference type="EMBL" id="FZNP01000007">
    <property type="protein sequence ID" value="SNR82663.1"/>
    <property type="molecule type" value="Genomic_DNA"/>
</dbReference>
<dbReference type="InterPro" id="IPR050319">
    <property type="entry name" value="ABC_transp_ATP-bind"/>
</dbReference>
<dbReference type="InterPro" id="IPR017871">
    <property type="entry name" value="ABC_transporter-like_CS"/>
</dbReference>
<evidence type="ECO:0000256" key="3">
    <source>
        <dbReference type="ARBA" id="ARBA00022741"/>
    </source>
</evidence>
<feature type="compositionally biased region" description="Polar residues" evidence="5">
    <location>
        <begin position="1"/>
        <end position="15"/>
    </location>
</feature>
<keyword evidence="8" id="KW-1185">Reference proteome</keyword>
<dbReference type="Proteomes" id="UP000198420">
    <property type="component" value="Unassembled WGS sequence"/>
</dbReference>
<name>A0A238ZIX5_9ACTN</name>
<keyword evidence="4 7" id="KW-0067">ATP-binding</keyword>
<organism evidence="7 8">
    <name type="scientific">Actinomadura mexicana</name>
    <dbReference type="NCBI Taxonomy" id="134959"/>
    <lineage>
        <taxon>Bacteria</taxon>
        <taxon>Bacillati</taxon>
        <taxon>Actinomycetota</taxon>
        <taxon>Actinomycetes</taxon>
        <taxon>Streptosporangiales</taxon>
        <taxon>Thermomonosporaceae</taxon>
        <taxon>Actinomadura</taxon>
    </lineage>
</organism>
<dbReference type="FunFam" id="3.40.50.300:FF:000016">
    <property type="entry name" value="Oligopeptide ABC transporter ATP-binding component"/>
    <property type="match status" value="1"/>
</dbReference>
<dbReference type="PANTHER" id="PTHR43776:SF7">
    <property type="entry name" value="D,D-DIPEPTIDE TRANSPORT ATP-BINDING PROTEIN DDPF-RELATED"/>
    <property type="match status" value="1"/>
</dbReference>
<feature type="region of interest" description="Disordered" evidence="5">
    <location>
        <begin position="1"/>
        <end position="28"/>
    </location>
</feature>
<dbReference type="NCBIfam" id="NF008453">
    <property type="entry name" value="PRK11308.1"/>
    <property type="match status" value="1"/>
</dbReference>
<evidence type="ECO:0000313" key="8">
    <source>
        <dbReference type="Proteomes" id="UP000198420"/>
    </source>
</evidence>
<feature type="domain" description="ABC transporter" evidence="6">
    <location>
        <begin position="36"/>
        <end position="286"/>
    </location>
</feature>
<dbReference type="Pfam" id="PF08352">
    <property type="entry name" value="oligo_HPY"/>
    <property type="match status" value="1"/>
</dbReference>
<reference evidence="8" key="1">
    <citation type="submission" date="2017-06" db="EMBL/GenBank/DDBJ databases">
        <authorList>
            <person name="Varghese N."/>
            <person name="Submissions S."/>
        </authorList>
    </citation>
    <scope>NUCLEOTIDE SEQUENCE [LARGE SCALE GENOMIC DNA]</scope>
    <source>
        <strain evidence="8">DSM 44485</strain>
    </source>
</reference>
<dbReference type="CDD" id="cd03257">
    <property type="entry name" value="ABC_NikE_OppD_transporters"/>
    <property type="match status" value="1"/>
</dbReference>
<dbReference type="GO" id="GO:0055085">
    <property type="term" value="P:transmembrane transport"/>
    <property type="evidence" value="ECO:0007669"/>
    <property type="project" value="UniProtKB-ARBA"/>
</dbReference>
<comment type="similarity">
    <text evidence="1">Belongs to the ABC transporter superfamily.</text>
</comment>